<dbReference type="Gene3D" id="1.20.1640.10">
    <property type="entry name" value="Multidrug efflux transporter AcrB transmembrane domain"/>
    <property type="match status" value="2"/>
</dbReference>
<feature type="transmembrane region" description="Helical" evidence="1">
    <location>
        <begin position="852"/>
        <end position="873"/>
    </location>
</feature>
<dbReference type="SUPFAM" id="SSF82866">
    <property type="entry name" value="Multidrug efflux transporter AcrB transmembrane domain"/>
    <property type="match status" value="2"/>
</dbReference>
<feature type="transmembrane region" description="Helical" evidence="1">
    <location>
        <begin position="350"/>
        <end position="372"/>
    </location>
</feature>
<feature type="transmembrane region" description="Helical" evidence="1">
    <location>
        <begin position="880"/>
        <end position="901"/>
    </location>
</feature>
<keyword evidence="3" id="KW-1185">Reference proteome</keyword>
<name>A0A0A5G0H1_9BACI</name>
<feature type="transmembrane region" description="Helical" evidence="1">
    <location>
        <begin position="378"/>
        <end position="401"/>
    </location>
</feature>
<dbReference type="EMBL" id="AVPF01000039">
    <property type="protein sequence ID" value="KGX85519.1"/>
    <property type="molecule type" value="Genomic_DNA"/>
</dbReference>
<dbReference type="Gene3D" id="3.30.70.1440">
    <property type="entry name" value="Multidrug efflux transporter AcrB pore domain"/>
    <property type="match status" value="1"/>
</dbReference>
<dbReference type="SUPFAM" id="SSF82714">
    <property type="entry name" value="Multidrug efflux transporter AcrB TolC docking domain, DN and DC subdomains"/>
    <property type="match status" value="1"/>
</dbReference>
<sequence length="1019" mass="112126">MLKYRKIVLVFVFLLVSTGIFTYFQLPKRDLPEIDVNIASVTTAYPGATPLDVERTITNPLEDKVKEIDGVDTVESISTTGFSTVTVTLEGNVNNQVTYSKIRQSVSDIARSFPDEVQDSSVNTELSMAAVSSYHLQAQNYNTLYNAHDLVAKWNNQLSNLSGVESVQVKGLPEEQLLIELDADKLNNQSLSSFQVIDSLQQELSPGAIGNIKEDETLYQLRLNKTSDWKGLEDIAVGLNPQGETLTLNDVGSITLTHKEVKDLITYKGQPSLSLTIKAKEGMNISALQERIDEEVKHLSEELPDNITVEGFYSQSTLIEEVFTNLLTSFGISLAAVLLIMMIGLPFSSALLVALAIPISVLIGLIPLPYVGVDLNQISIIGIIIAIGILVDDAIVVNDNIQRRFQLGDSAWKGTIRGVKDVRISIITSTLMIVFSFFPLTFLSGSNGDFIRALPTTLISTIVASTVLSLTLIPTVQYIRRKRKVSKTQQTNSGLLGSLFSKLETFYADKLLPKVTKRPFIIGISGLIVCALFASLAIKIPFEFFPSADRKEVTISVTAPQGTTLSQTHNQLEEMESFIRQNSEVVEETAIFTGSGMPPLFSSSLQQSGENTGQILIRVNKTQQSASNFINNWEEKLRNKFTNSEVFLETITAGPPPSAPIAVNIQGPKLDQLLQTANDLKKELNKLGSTELITLNMSDEQPYIEYSLNREKIAENNISINQISSQLQVANTGIPLRVFDNGVDRYDMKLLLNDGNESGVNLEILRVTGSPSTQSLPSIFTLDELIEQEKSNQIGTIPHMDGERTVTVKGYGEESSNSFQKDAKEIINEFEKTLPSGYSFTNSGELNAQQEFFIEVSKLFVIVLFLIYLVMAIQFNSLTIPLLITSTVFLAITGAIIGLFVTKEPLSFLAVLGIVSLSGIVVRNSVILVDFIEQNHRESQSIHTAVIEAGRSRLRPIILTSLTSIAALLPIAFSGDVLFRPLAISIVGGLLFSTVLTLILLPSFYLILYRIRRGKFKTP</sequence>
<dbReference type="GO" id="GO:0005886">
    <property type="term" value="C:plasma membrane"/>
    <property type="evidence" value="ECO:0007669"/>
    <property type="project" value="TreeGrafter"/>
</dbReference>
<keyword evidence="1" id="KW-0472">Membrane</keyword>
<comment type="caution">
    <text evidence="2">The sequence shown here is derived from an EMBL/GenBank/DDBJ whole genome shotgun (WGS) entry which is preliminary data.</text>
</comment>
<dbReference type="PANTHER" id="PTHR32063">
    <property type="match status" value="1"/>
</dbReference>
<feature type="transmembrane region" description="Helical" evidence="1">
    <location>
        <begin position="322"/>
        <end position="343"/>
    </location>
</feature>
<feature type="transmembrane region" description="Helical" evidence="1">
    <location>
        <begin position="520"/>
        <end position="542"/>
    </location>
</feature>
<evidence type="ECO:0000313" key="2">
    <source>
        <dbReference type="EMBL" id="KGX85519.1"/>
    </source>
</evidence>
<protein>
    <submittedName>
        <fullName evidence="2">Multidrug transporter</fullName>
    </submittedName>
</protein>
<dbReference type="Gene3D" id="3.30.70.1430">
    <property type="entry name" value="Multidrug efflux transporter AcrB pore domain"/>
    <property type="match status" value="2"/>
</dbReference>
<feature type="transmembrane region" description="Helical" evidence="1">
    <location>
        <begin position="907"/>
        <end position="932"/>
    </location>
</feature>
<dbReference type="InterPro" id="IPR027463">
    <property type="entry name" value="AcrB_DN_DC_subdom"/>
</dbReference>
<reference evidence="2 3" key="1">
    <citation type="submission" date="2013-08" db="EMBL/GenBank/DDBJ databases">
        <authorList>
            <person name="Huang J."/>
            <person name="Wang G."/>
        </authorList>
    </citation>
    <scope>NUCLEOTIDE SEQUENCE [LARGE SCALE GENOMIC DNA]</scope>
    <source>
        <strain evidence="2 3">BH030004</strain>
    </source>
</reference>
<feature type="transmembrane region" description="Helical" evidence="1">
    <location>
        <begin position="979"/>
        <end position="1008"/>
    </location>
</feature>
<dbReference type="AlphaFoldDB" id="A0A0A5G0H1"/>
<evidence type="ECO:0000313" key="3">
    <source>
        <dbReference type="Proteomes" id="UP000030403"/>
    </source>
</evidence>
<feature type="transmembrane region" description="Helical" evidence="1">
    <location>
        <begin position="422"/>
        <end position="445"/>
    </location>
</feature>
<dbReference type="STRING" id="1385511.GCA_000425225_03635"/>
<feature type="transmembrane region" description="Helical" evidence="1">
    <location>
        <begin position="457"/>
        <end position="479"/>
    </location>
</feature>
<gene>
    <name evidence="2" type="ORF">N783_14425</name>
</gene>
<dbReference type="PRINTS" id="PR00702">
    <property type="entry name" value="ACRIFLAVINRP"/>
</dbReference>
<dbReference type="Proteomes" id="UP000030403">
    <property type="component" value="Unassembled WGS sequence"/>
</dbReference>
<dbReference type="Gene3D" id="3.30.70.1320">
    <property type="entry name" value="Multidrug efflux transporter AcrB pore domain like"/>
    <property type="match status" value="1"/>
</dbReference>
<feature type="transmembrane region" description="Helical" evidence="1">
    <location>
        <begin position="7"/>
        <end position="26"/>
    </location>
</feature>
<dbReference type="Gene3D" id="3.30.2090.10">
    <property type="entry name" value="Multidrug efflux transporter AcrB TolC docking domain, DN and DC subdomains"/>
    <property type="match status" value="2"/>
</dbReference>
<keyword evidence="1" id="KW-1133">Transmembrane helix</keyword>
<dbReference type="GO" id="GO:0042910">
    <property type="term" value="F:xenobiotic transmembrane transporter activity"/>
    <property type="evidence" value="ECO:0007669"/>
    <property type="project" value="TreeGrafter"/>
</dbReference>
<feature type="transmembrane region" description="Helical" evidence="1">
    <location>
        <begin position="953"/>
        <end position="973"/>
    </location>
</feature>
<proteinExistence type="predicted"/>
<organism evidence="2 3">
    <name type="scientific">Pontibacillus marinus BH030004 = DSM 16465</name>
    <dbReference type="NCBI Taxonomy" id="1385511"/>
    <lineage>
        <taxon>Bacteria</taxon>
        <taxon>Bacillati</taxon>
        <taxon>Bacillota</taxon>
        <taxon>Bacilli</taxon>
        <taxon>Bacillales</taxon>
        <taxon>Bacillaceae</taxon>
        <taxon>Pontibacillus</taxon>
    </lineage>
</organism>
<dbReference type="InterPro" id="IPR001036">
    <property type="entry name" value="Acrflvin-R"/>
</dbReference>
<dbReference type="Pfam" id="PF00873">
    <property type="entry name" value="ACR_tran"/>
    <property type="match status" value="1"/>
</dbReference>
<accession>A0A0A5G0H1</accession>
<keyword evidence="1" id="KW-0812">Transmembrane</keyword>
<dbReference type="eggNOG" id="COG0841">
    <property type="taxonomic scope" value="Bacteria"/>
</dbReference>
<dbReference type="PANTHER" id="PTHR32063:SF18">
    <property type="entry name" value="CATION EFFLUX SYSTEM PROTEIN"/>
    <property type="match status" value="1"/>
</dbReference>
<dbReference type="SUPFAM" id="SSF82693">
    <property type="entry name" value="Multidrug efflux transporter AcrB pore domain, PN1, PN2, PC1 and PC2 subdomains"/>
    <property type="match status" value="3"/>
</dbReference>
<evidence type="ECO:0000256" key="1">
    <source>
        <dbReference type="SAM" id="Phobius"/>
    </source>
</evidence>